<evidence type="ECO:0000313" key="4">
    <source>
        <dbReference type="Proteomes" id="UP001301769"/>
    </source>
</evidence>
<name>A0AAN7BAM9_9PEZI</name>
<comment type="caution">
    <text evidence="3">The sequence shown here is derived from an EMBL/GenBank/DDBJ whole genome shotgun (WGS) entry which is preliminary data.</text>
</comment>
<feature type="transmembrane region" description="Helical" evidence="2">
    <location>
        <begin position="55"/>
        <end position="75"/>
    </location>
</feature>
<evidence type="ECO:0000256" key="2">
    <source>
        <dbReference type="SAM" id="Phobius"/>
    </source>
</evidence>
<evidence type="ECO:0000256" key="1">
    <source>
        <dbReference type="SAM" id="MobiDB-lite"/>
    </source>
</evidence>
<feature type="transmembrane region" description="Helical" evidence="2">
    <location>
        <begin position="87"/>
        <end position="106"/>
    </location>
</feature>
<organism evidence="3 4">
    <name type="scientific">Rhypophila decipiens</name>
    <dbReference type="NCBI Taxonomy" id="261697"/>
    <lineage>
        <taxon>Eukaryota</taxon>
        <taxon>Fungi</taxon>
        <taxon>Dikarya</taxon>
        <taxon>Ascomycota</taxon>
        <taxon>Pezizomycotina</taxon>
        <taxon>Sordariomycetes</taxon>
        <taxon>Sordariomycetidae</taxon>
        <taxon>Sordariales</taxon>
        <taxon>Naviculisporaceae</taxon>
        <taxon>Rhypophila</taxon>
    </lineage>
</organism>
<proteinExistence type="predicted"/>
<dbReference type="Proteomes" id="UP001301769">
    <property type="component" value="Unassembled WGS sequence"/>
</dbReference>
<reference evidence="3" key="1">
    <citation type="journal article" date="2023" name="Mol. Phylogenet. Evol.">
        <title>Genome-scale phylogeny and comparative genomics of the fungal order Sordariales.</title>
        <authorList>
            <person name="Hensen N."/>
            <person name="Bonometti L."/>
            <person name="Westerberg I."/>
            <person name="Brannstrom I.O."/>
            <person name="Guillou S."/>
            <person name="Cros-Aarteil S."/>
            <person name="Calhoun S."/>
            <person name="Haridas S."/>
            <person name="Kuo A."/>
            <person name="Mondo S."/>
            <person name="Pangilinan J."/>
            <person name="Riley R."/>
            <person name="LaButti K."/>
            <person name="Andreopoulos B."/>
            <person name="Lipzen A."/>
            <person name="Chen C."/>
            <person name="Yan M."/>
            <person name="Daum C."/>
            <person name="Ng V."/>
            <person name="Clum A."/>
            <person name="Steindorff A."/>
            <person name="Ohm R.A."/>
            <person name="Martin F."/>
            <person name="Silar P."/>
            <person name="Natvig D.O."/>
            <person name="Lalanne C."/>
            <person name="Gautier V."/>
            <person name="Ament-Velasquez S.L."/>
            <person name="Kruys A."/>
            <person name="Hutchinson M.I."/>
            <person name="Powell A.J."/>
            <person name="Barry K."/>
            <person name="Miller A.N."/>
            <person name="Grigoriev I.V."/>
            <person name="Debuchy R."/>
            <person name="Gladieux P."/>
            <person name="Hiltunen Thoren M."/>
            <person name="Johannesson H."/>
        </authorList>
    </citation>
    <scope>NUCLEOTIDE SEQUENCE</scope>
    <source>
        <strain evidence="3">PSN293</strain>
    </source>
</reference>
<keyword evidence="2" id="KW-1133">Transmembrane helix</keyword>
<sequence>MSTLKKPAVKPKPSPAPTSASSTPQFDESSKAPTTGPKFVYPERLIIYHAGTGKIVFLASLKLTTIFSFALFDLWAFPTFVSGGASIYQSLGIALCGLIPLTYVAYTTTPYVTTIHMYIPQFARVSAANLERFAKGVPPATKLEISTLSFIGKPRTSTLTVGDLKPTRKRWGMVNYERDTTAANAERKWWRFRAVGEFNIQGVTEKKLPRSGWVWRIVNEVVGKRSDGGGAPKEKGTQTKK</sequence>
<evidence type="ECO:0000313" key="3">
    <source>
        <dbReference type="EMBL" id="KAK4218841.1"/>
    </source>
</evidence>
<feature type="region of interest" description="Disordered" evidence="1">
    <location>
        <begin position="1"/>
        <end position="35"/>
    </location>
</feature>
<keyword evidence="2" id="KW-0812">Transmembrane</keyword>
<reference evidence="3" key="2">
    <citation type="submission" date="2023-05" db="EMBL/GenBank/DDBJ databases">
        <authorList>
            <consortium name="Lawrence Berkeley National Laboratory"/>
            <person name="Steindorff A."/>
            <person name="Hensen N."/>
            <person name="Bonometti L."/>
            <person name="Westerberg I."/>
            <person name="Brannstrom I.O."/>
            <person name="Guillou S."/>
            <person name="Cros-Aarteil S."/>
            <person name="Calhoun S."/>
            <person name="Haridas S."/>
            <person name="Kuo A."/>
            <person name="Mondo S."/>
            <person name="Pangilinan J."/>
            <person name="Riley R."/>
            <person name="Labutti K."/>
            <person name="Andreopoulos B."/>
            <person name="Lipzen A."/>
            <person name="Chen C."/>
            <person name="Yanf M."/>
            <person name="Daum C."/>
            <person name="Ng V."/>
            <person name="Clum A."/>
            <person name="Ohm R."/>
            <person name="Martin F."/>
            <person name="Silar P."/>
            <person name="Natvig D."/>
            <person name="Lalanne C."/>
            <person name="Gautier V."/>
            <person name="Ament-Velasquez S.L."/>
            <person name="Kruys A."/>
            <person name="Hutchinson M.I."/>
            <person name="Powell A.J."/>
            <person name="Barry K."/>
            <person name="Miller A.N."/>
            <person name="Grigoriev I.V."/>
            <person name="Debuchy R."/>
            <person name="Gladieux P."/>
            <person name="Thoren M.H."/>
            <person name="Johannesson H."/>
        </authorList>
    </citation>
    <scope>NUCLEOTIDE SEQUENCE</scope>
    <source>
        <strain evidence="3">PSN293</strain>
    </source>
</reference>
<protein>
    <submittedName>
        <fullName evidence="3">Uncharacterized protein</fullName>
    </submittedName>
</protein>
<dbReference type="AlphaFoldDB" id="A0AAN7BAM9"/>
<dbReference type="EMBL" id="MU858051">
    <property type="protein sequence ID" value="KAK4218841.1"/>
    <property type="molecule type" value="Genomic_DNA"/>
</dbReference>
<keyword evidence="2" id="KW-0472">Membrane</keyword>
<accession>A0AAN7BAM9</accession>
<gene>
    <name evidence="3" type="ORF">QBC37DRAFT_437121</name>
</gene>
<keyword evidence="4" id="KW-1185">Reference proteome</keyword>